<dbReference type="InterPro" id="IPR002645">
    <property type="entry name" value="STAS_dom"/>
</dbReference>
<comment type="caution">
    <text evidence="2">The sequence shown here is derived from an EMBL/GenBank/DDBJ whole genome shotgun (WGS) entry which is preliminary data.</text>
</comment>
<accession>A0ABP9P987</accession>
<feature type="domain" description="STAS" evidence="1">
    <location>
        <begin position="13"/>
        <end position="108"/>
    </location>
</feature>
<dbReference type="Pfam" id="PF13466">
    <property type="entry name" value="STAS_2"/>
    <property type="match status" value="1"/>
</dbReference>
<dbReference type="CDD" id="cd07043">
    <property type="entry name" value="STAS_anti-anti-sigma_factors"/>
    <property type="match status" value="1"/>
</dbReference>
<dbReference type="InterPro" id="IPR036513">
    <property type="entry name" value="STAS_dom_sf"/>
</dbReference>
<evidence type="ECO:0000259" key="1">
    <source>
        <dbReference type="PROSITE" id="PS50801"/>
    </source>
</evidence>
<protein>
    <recommendedName>
        <fullName evidence="1">STAS domain-containing protein</fullName>
    </recommendedName>
</protein>
<evidence type="ECO:0000313" key="2">
    <source>
        <dbReference type="EMBL" id="GAA5141981.1"/>
    </source>
</evidence>
<organism evidence="2 3">
    <name type="scientific">Nocardioides marinquilinus</name>
    <dbReference type="NCBI Taxonomy" id="1210400"/>
    <lineage>
        <taxon>Bacteria</taxon>
        <taxon>Bacillati</taxon>
        <taxon>Actinomycetota</taxon>
        <taxon>Actinomycetes</taxon>
        <taxon>Propionibacteriales</taxon>
        <taxon>Nocardioidaceae</taxon>
        <taxon>Nocardioides</taxon>
    </lineage>
</organism>
<dbReference type="Proteomes" id="UP001500221">
    <property type="component" value="Unassembled WGS sequence"/>
</dbReference>
<gene>
    <name evidence="2" type="ORF">GCM10023340_04710</name>
</gene>
<dbReference type="Gene3D" id="3.30.750.24">
    <property type="entry name" value="STAS domain"/>
    <property type="match status" value="1"/>
</dbReference>
<sequence>MFETPLSMEWDGVVLRVGGSVDEYSISELRDRLAGLVTTNRALKVDVSEVEFLPSAGIGILARARAAARDSGGVLDIVARTGCPAQRILDITGIPHLTSDEPGSIASD</sequence>
<keyword evidence="3" id="KW-1185">Reference proteome</keyword>
<evidence type="ECO:0000313" key="3">
    <source>
        <dbReference type="Proteomes" id="UP001500221"/>
    </source>
</evidence>
<proteinExistence type="predicted"/>
<dbReference type="RefSeq" id="WP_345454146.1">
    <property type="nucleotide sequence ID" value="NZ_BAABKG010000001.1"/>
</dbReference>
<reference evidence="3" key="1">
    <citation type="journal article" date="2019" name="Int. J. Syst. Evol. Microbiol.">
        <title>The Global Catalogue of Microorganisms (GCM) 10K type strain sequencing project: providing services to taxonomists for standard genome sequencing and annotation.</title>
        <authorList>
            <consortium name="The Broad Institute Genomics Platform"/>
            <consortium name="The Broad Institute Genome Sequencing Center for Infectious Disease"/>
            <person name="Wu L."/>
            <person name="Ma J."/>
        </authorList>
    </citation>
    <scope>NUCLEOTIDE SEQUENCE [LARGE SCALE GENOMIC DNA]</scope>
    <source>
        <strain evidence="3">JCM 18459</strain>
    </source>
</reference>
<dbReference type="SUPFAM" id="SSF52091">
    <property type="entry name" value="SpoIIaa-like"/>
    <property type="match status" value="1"/>
</dbReference>
<dbReference type="PROSITE" id="PS50801">
    <property type="entry name" value="STAS"/>
    <property type="match status" value="1"/>
</dbReference>
<name>A0ABP9P987_9ACTN</name>
<dbReference type="InterPro" id="IPR058548">
    <property type="entry name" value="MlaB-like_STAS"/>
</dbReference>
<dbReference type="EMBL" id="BAABKG010000001">
    <property type="protein sequence ID" value="GAA5141981.1"/>
    <property type="molecule type" value="Genomic_DNA"/>
</dbReference>